<dbReference type="AlphaFoldDB" id="A0A8J4TB46"/>
<evidence type="ECO:0000256" key="4">
    <source>
        <dbReference type="ARBA" id="ARBA00022989"/>
    </source>
</evidence>
<dbReference type="GO" id="GO:0016493">
    <property type="term" value="F:C-C chemokine receptor activity"/>
    <property type="evidence" value="ECO:0007669"/>
    <property type="project" value="TreeGrafter"/>
</dbReference>
<gene>
    <name evidence="15" type="primary">cxcr3</name>
    <name evidence="15" type="ORF">DAT39_020562</name>
</gene>
<dbReference type="SUPFAM" id="SSF101912">
    <property type="entry name" value="Sema domain"/>
    <property type="match status" value="1"/>
</dbReference>
<comment type="subcellular location">
    <subcellularLocation>
        <location evidence="1">Cell membrane</location>
        <topology evidence="1">Multi-pass membrane protein</topology>
    </subcellularLocation>
</comment>
<evidence type="ECO:0000256" key="12">
    <source>
        <dbReference type="SAM" id="Phobius"/>
    </source>
</evidence>
<feature type="transmembrane region" description="Helical" evidence="12">
    <location>
        <begin position="81"/>
        <end position="101"/>
    </location>
</feature>
<dbReference type="PROSITE" id="PS51004">
    <property type="entry name" value="SEMA"/>
    <property type="match status" value="1"/>
</dbReference>
<dbReference type="InterPro" id="IPR000276">
    <property type="entry name" value="GPCR_Rhodpsn"/>
</dbReference>
<organism evidence="15 16">
    <name type="scientific">Clarias magur</name>
    <name type="common">Asian catfish</name>
    <name type="synonym">Macropteronotus magur</name>
    <dbReference type="NCBI Taxonomy" id="1594786"/>
    <lineage>
        <taxon>Eukaryota</taxon>
        <taxon>Metazoa</taxon>
        <taxon>Chordata</taxon>
        <taxon>Craniata</taxon>
        <taxon>Vertebrata</taxon>
        <taxon>Euteleostomi</taxon>
        <taxon>Actinopterygii</taxon>
        <taxon>Neopterygii</taxon>
        <taxon>Teleostei</taxon>
        <taxon>Ostariophysi</taxon>
        <taxon>Siluriformes</taxon>
        <taxon>Clariidae</taxon>
        <taxon>Clarias</taxon>
    </lineage>
</organism>
<dbReference type="GO" id="GO:0019722">
    <property type="term" value="P:calcium-mediated signaling"/>
    <property type="evidence" value="ECO:0007669"/>
    <property type="project" value="TreeGrafter"/>
</dbReference>
<dbReference type="PROSITE" id="PS00237">
    <property type="entry name" value="G_PROTEIN_RECEP_F1_1"/>
    <property type="match status" value="1"/>
</dbReference>
<proteinExistence type="inferred from homology"/>
<feature type="transmembrane region" description="Helical" evidence="12">
    <location>
        <begin position="44"/>
        <end position="69"/>
    </location>
</feature>
<feature type="domain" description="G-protein coupled receptors family 1 profile" evidence="13">
    <location>
        <begin position="60"/>
        <end position="175"/>
    </location>
</feature>
<evidence type="ECO:0000256" key="3">
    <source>
        <dbReference type="ARBA" id="ARBA00022692"/>
    </source>
</evidence>
<keyword evidence="3 10" id="KW-0812">Transmembrane</keyword>
<dbReference type="InterPro" id="IPR017452">
    <property type="entry name" value="GPCR_Rhodpsn_7TM"/>
</dbReference>
<evidence type="ECO:0000256" key="7">
    <source>
        <dbReference type="ARBA" id="ARBA00023170"/>
    </source>
</evidence>
<dbReference type="PRINTS" id="PR00237">
    <property type="entry name" value="GPCRRHODOPSN"/>
</dbReference>
<feature type="compositionally biased region" description="Pro residues" evidence="11">
    <location>
        <begin position="199"/>
        <end position="208"/>
    </location>
</feature>
<evidence type="ECO:0000259" key="13">
    <source>
        <dbReference type="PROSITE" id="PS50262"/>
    </source>
</evidence>
<evidence type="ECO:0000256" key="11">
    <source>
        <dbReference type="SAM" id="MobiDB-lite"/>
    </source>
</evidence>
<dbReference type="Proteomes" id="UP000727407">
    <property type="component" value="Unassembled WGS sequence"/>
</dbReference>
<keyword evidence="16" id="KW-1185">Reference proteome</keyword>
<feature type="region of interest" description="Disordered" evidence="11">
    <location>
        <begin position="188"/>
        <end position="287"/>
    </location>
</feature>
<evidence type="ECO:0000256" key="5">
    <source>
        <dbReference type="ARBA" id="ARBA00023040"/>
    </source>
</evidence>
<dbReference type="Pfam" id="PF00001">
    <property type="entry name" value="7tm_1"/>
    <property type="match status" value="1"/>
</dbReference>
<dbReference type="InterPro" id="IPR001627">
    <property type="entry name" value="Semap_dom"/>
</dbReference>
<dbReference type="Gene3D" id="1.20.1070.10">
    <property type="entry name" value="Rhodopsin 7-helix transmembrane proteins"/>
    <property type="match status" value="1"/>
</dbReference>
<sequence length="479" mass="54575">MEVFQGSDLFDFEGINDSYDYDYNDTVCCGVVCDQHTSIRFEAIFIPTLYSVAFVLGLMVNGLVLVVLYQKRRIWSVTDVFVLHLSVANILLLLTFPLWAVDAVNGWIFGTVFCKLSGVLFKINSYCGIFLLACISLDRYFSIVHAVQMYSCTRPLLVQVSCLAVWFFCLLLSVPDWMCLKAENDPRRDPDLDDCPLRPLVPPSPQTPPSQADLPKPEPSPPEQTDKQCPPPPPQYASMYPSLEEEEANEMRRKLRPRKEKKQELEKVSTAETSYEEKRDLNYDENSPQMPMVEVAGPDGAAVLVHRPWTTKDIEDAHRQLPVPREVGGDKFSKELVRFCREFRPTSHELRRLLMQKVSVDISRIRYQWPDANVIMLDPDWANSSNARTARKEQTIKTNTMVGTEDQRSLRRAGQKDRSTLSSRVIAMASGYGGHVFQEEGVWNYSTMLLREDMGVLILGARETIFALDLSNITHKKAM</sequence>
<dbReference type="PROSITE" id="PS50262">
    <property type="entry name" value="G_PROTEIN_RECEP_F1_2"/>
    <property type="match status" value="1"/>
</dbReference>
<evidence type="ECO:0000313" key="16">
    <source>
        <dbReference type="Proteomes" id="UP000727407"/>
    </source>
</evidence>
<evidence type="ECO:0000313" key="15">
    <source>
        <dbReference type="EMBL" id="KAF5889733.1"/>
    </source>
</evidence>
<feature type="domain" description="Sema" evidence="14">
    <location>
        <begin position="418"/>
        <end position="479"/>
    </location>
</feature>
<dbReference type="PRINTS" id="PR00657">
    <property type="entry name" value="CCCHEMOKINER"/>
</dbReference>
<dbReference type="InterPro" id="IPR050119">
    <property type="entry name" value="CCR1-9-like"/>
</dbReference>
<comment type="caution">
    <text evidence="15">The sequence shown here is derived from an EMBL/GenBank/DDBJ whole genome shotgun (WGS) entry which is preliminary data.</text>
</comment>
<dbReference type="OrthoDB" id="8960550at2759"/>
<dbReference type="GO" id="GO:0006955">
    <property type="term" value="P:immune response"/>
    <property type="evidence" value="ECO:0007669"/>
    <property type="project" value="TreeGrafter"/>
</dbReference>
<keyword evidence="7 10" id="KW-0675">Receptor</keyword>
<comment type="caution">
    <text evidence="9">Lacks conserved residue(s) required for the propagation of feature annotation.</text>
</comment>
<dbReference type="GO" id="GO:0019957">
    <property type="term" value="F:C-C chemokine binding"/>
    <property type="evidence" value="ECO:0007669"/>
    <property type="project" value="TreeGrafter"/>
</dbReference>
<evidence type="ECO:0000256" key="2">
    <source>
        <dbReference type="ARBA" id="ARBA00022475"/>
    </source>
</evidence>
<dbReference type="EMBL" id="QNUK01000772">
    <property type="protein sequence ID" value="KAF5889733.1"/>
    <property type="molecule type" value="Genomic_DNA"/>
</dbReference>
<dbReference type="InterPro" id="IPR036352">
    <property type="entry name" value="Semap_dom_sf"/>
</dbReference>
<feature type="transmembrane region" description="Helical" evidence="12">
    <location>
        <begin position="156"/>
        <end position="178"/>
    </location>
</feature>
<protein>
    <submittedName>
        <fullName evidence="15">C-X-C chemokine receptor type 3-like</fullName>
    </submittedName>
</protein>
<dbReference type="GO" id="GO:0060326">
    <property type="term" value="P:cell chemotaxis"/>
    <property type="evidence" value="ECO:0007669"/>
    <property type="project" value="TreeGrafter"/>
</dbReference>
<evidence type="ECO:0000259" key="14">
    <source>
        <dbReference type="PROSITE" id="PS51004"/>
    </source>
</evidence>
<feature type="transmembrane region" description="Helical" evidence="12">
    <location>
        <begin position="107"/>
        <end position="135"/>
    </location>
</feature>
<accession>A0A8J4TB46</accession>
<keyword evidence="6 12" id="KW-0472">Membrane</keyword>
<dbReference type="GO" id="GO:0007204">
    <property type="term" value="P:positive regulation of cytosolic calcium ion concentration"/>
    <property type="evidence" value="ECO:0007669"/>
    <property type="project" value="TreeGrafter"/>
</dbReference>
<comment type="similarity">
    <text evidence="10">Belongs to the G-protein coupled receptor 1 family.</text>
</comment>
<dbReference type="SUPFAM" id="SSF81321">
    <property type="entry name" value="Family A G protein-coupled receptor-like"/>
    <property type="match status" value="1"/>
</dbReference>
<keyword evidence="2" id="KW-1003">Cell membrane</keyword>
<keyword evidence="4 12" id="KW-1133">Transmembrane helix</keyword>
<dbReference type="InterPro" id="IPR000355">
    <property type="entry name" value="Chemokine_rcpt"/>
</dbReference>
<dbReference type="GO" id="GO:0009897">
    <property type="term" value="C:external side of plasma membrane"/>
    <property type="evidence" value="ECO:0007669"/>
    <property type="project" value="TreeGrafter"/>
</dbReference>
<reference evidence="15" key="1">
    <citation type="submission" date="2020-07" db="EMBL/GenBank/DDBJ databases">
        <title>Clarias magur genome sequencing, assembly and annotation.</title>
        <authorList>
            <person name="Kushwaha B."/>
            <person name="Kumar R."/>
            <person name="Das P."/>
            <person name="Joshi C.G."/>
            <person name="Kumar D."/>
            <person name="Nagpure N.S."/>
            <person name="Pandey M."/>
            <person name="Agarwal S."/>
            <person name="Srivastava S."/>
            <person name="Singh M."/>
            <person name="Sahoo L."/>
            <person name="Jayasankar P."/>
            <person name="Meher P.K."/>
            <person name="Koringa P.G."/>
            <person name="Iquebal M.A."/>
            <person name="Das S.P."/>
            <person name="Bit A."/>
            <person name="Patnaik S."/>
            <person name="Patel N."/>
            <person name="Shah T.M."/>
            <person name="Hinsu A."/>
            <person name="Jena J.K."/>
        </authorList>
    </citation>
    <scope>NUCLEOTIDE SEQUENCE</scope>
    <source>
        <strain evidence="15">CIFAMagur01</strain>
        <tissue evidence="15">Testis</tissue>
    </source>
</reference>
<evidence type="ECO:0000256" key="9">
    <source>
        <dbReference type="PROSITE-ProRule" id="PRU00352"/>
    </source>
</evidence>
<evidence type="ECO:0000256" key="6">
    <source>
        <dbReference type="ARBA" id="ARBA00023136"/>
    </source>
</evidence>
<dbReference type="PANTHER" id="PTHR10489:SF671">
    <property type="entry name" value="C-X-C CHEMOKINE RECEPTOR TYPE 3"/>
    <property type="match status" value="1"/>
</dbReference>
<name>A0A8J4TB46_CLAMG</name>
<feature type="non-terminal residue" evidence="15">
    <location>
        <position position="479"/>
    </location>
</feature>
<evidence type="ECO:0000256" key="8">
    <source>
        <dbReference type="ARBA" id="ARBA00023224"/>
    </source>
</evidence>
<keyword evidence="8 10" id="KW-0807">Transducer</keyword>
<feature type="compositionally biased region" description="Basic and acidic residues" evidence="11">
    <location>
        <begin position="261"/>
        <end position="282"/>
    </location>
</feature>
<evidence type="ECO:0000256" key="10">
    <source>
        <dbReference type="RuleBase" id="RU000688"/>
    </source>
</evidence>
<keyword evidence="5 10" id="KW-0297">G-protein coupled receptor</keyword>
<evidence type="ECO:0000256" key="1">
    <source>
        <dbReference type="ARBA" id="ARBA00004651"/>
    </source>
</evidence>
<dbReference type="PANTHER" id="PTHR10489">
    <property type="entry name" value="CELL ADHESION MOLECULE"/>
    <property type="match status" value="1"/>
</dbReference>
<dbReference type="GO" id="GO:0007399">
    <property type="term" value="P:nervous system development"/>
    <property type="evidence" value="ECO:0007669"/>
    <property type="project" value="UniProtKB-ARBA"/>
</dbReference>